<dbReference type="Proteomes" id="UP000053268">
    <property type="component" value="Unassembled WGS sequence"/>
</dbReference>
<keyword evidence="2" id="KW-1185">Reference proteome</keyword>
<sequence>MASMQCQIVQCCERSEQQSFKVCKSRGVPCSPALRRTEMLEFVKNTWPHRDEHDHHDSRVEGSMRGYYTFTGADGKQRTVHYTDRNRARPVSAI</sequence>
<gene>
    <name evidence="1" type="ORF">RR46_07343</name>
</gene>
<evidence type="ECO:0000313" key="2">
    <source>
        <dbReference type="Proteomes" id="UP000053268"/>
    </source>
</evidence>
<name>A0A194PW41_PAPXU</name>
<dbReference type="AlphaFoldDB" id="A0A194PW41"/>
<protein>
    <submittedName>
        <fullName evidence="1">Uncharacterized protein</fullName>
    </submittedName>
</protein>
<organism evidence="1 2">
    <name type="scientific">Papilio xuthus</name>
    <name type="common">Asian swallowtail butterfly</name>
    <dbReference type="NCBI Taxonomy" id="66420"/>
    <lineage>
        <taxon>Eukaryota</taxon>
        <taxon>Metazoa</taxon>
        <taxon>Ecdysozoa</taxon>
        <taxon>Arthropoda</taxon>
        <taxon>Hexapoda</taxon>
        <taxon>Insecta</taxon>
        <taxon>Pterygota</taxon>
        <taxon>Neoptera</taxon>
        <taxon>Endopterygota</taxon>
        <taxon>Lepidoptera</taxon>
        <taxon>Glossata</taxon>
        <taxon>Ditrysia</taxon>
        <taxon>Papilionoidea</taxon>
        <taxon>Papilionidae</taxon>
        <taxon>Papilioninae</taxon>
        <taxon>Papilio</taxon>
    </lineage>
</organism>
<reference evidence="1 2" key="1">
    <citation type="journal article" date="2015" name="Nat. Commun.">
        <title>Outbred genome sequencing and CRISPR/Cas9 gene editing in butterflies.</title>
        <authorList>
            <person name="Li X."/>
            <person name="Fan D."/>
            <person name="Zhang W."/>
            <person name="Liu G."/>
            <person name="Zhang L."/>
            <person name="Zhao L."/>
            <person name="Fang X."/>
            <person name="Chen L."/>
            <person name="Dong Y."/>
            <person name="Chen Y."/>
            <person name="Ding Y."/>
            <person name="Zhao R."/>
            <person name="Feng M."/>
            <person name="Zhu Y."/>
            <person name="Feng Y."/>
            <person name="Jiang X."/>
            <person name="Zhu D."/>
            <person name="Xiang H."/>
            <person name="Feng X."/>
            <person name="Li S."/>
            <person name="Wang J."/>
            <person name="Zhang G."/>
            <person name="Kronforst M.R."/>
            <person name="Wang W."/>
        </authorList>
    </citation>
    <scope>NUCLEOTIDE SEQUENCE [LARGE SCALE GENOMIC DNA]</scope>
    <source>
        <strain evidence="1">Ya'a_city_454_Px</strain>
        <tissue evidence="1">Whole body</tissue>
    </source>
</reference>
<accession>A0A194PW41</accession>
<dbReference type="EMBL" id="KQ459589">
    <property type="protein sequence ID" value="KPI97596.1"/>
    <property type="molecule type" value="Genomic_DNA"/>
</dbReference>
<evidence type="ECO:0000313" key="1">
    <source>
        <dbReference type="EMBL" id="KPI97596.1"/>
    </source>
</evidence>
<proteinExistence type="predicted"/>